<evidence type="ECO:0000313" key="1">
    <source>
        <dbReference type="EMBL" id="KIM29164.1"/>
    </source>
</evidence>
<dbReference type="AlphaFoldDB" id="A0A0C3BAP5"/>
<dbReference type="Proteomes" id="UP000054097">
    <property type="component" value="Unassembled WGS sequence"/>
</dbReference>
<sequence length="236" mass="26750">MVSSIQTNLSDPLNYLPYELWVECIHLAISDEPTGPLSLLEVSSNWTKKITAAPELWSRIHIDTGDDLLARAETFLCLSEPVRIDLVVEVSDELGLDLFKHITKKYASRIQSLFFGTKVSQSAIATAIDEMSVGSTAPLFPNVTHIETENHWTYWRWKLILACPRIQRFAPNVWSPDEIKSLPKAFGNPLIRHTIGSPERWQELDYSLYNLDGIHLPVSRFIITDPPRAPSPTRNS</sequence>
<evidence type="ECO:0008006" key="3">
    <source>
        <dbReference type="Google" id="ProtNLM"/>
    </source>
</evidence>
<evidence type="ECO:0000313" key="2">
    <source>
        <dbReference type="Proteomes" id="UP000054097"/>
    </source>
</evidence>
<keyword evidence="2" id="KW-1185">Reference proteome</keyword>
<protein>
    <recommendedName>
        <fullName evidence="3">F-box domain-containing protein</fullName>
    </recommendedName>
</protein>
<reference evidence="2" key="2">
    <citation type="submission" date="2015-01" db="EMBL/GenBank/DDBJ databases">
        <title>Evolutionary Origins and Diversification of the Mycorrhizal Mutualists.</title>
        <authorList>
            <consortium name="DOE Joint Genome Institute"/>
            <consortium name="Mycorrhizal Genomics Consortium"/>
            <person name="Kohler A."/>
            <person name="Kuo A."/>
            <person name="Nagy L.G."/>
            <person name="Floudas D."/>
            <person name="Copeland A."/>
            <person name="Barry K.W."/>
            <person name="Cichocki N."/>
            <person name="Veneault-Fourrey C."/>
            <person name="LaButti K."/>
            <person name="Lindquist E.A."/>
            <person name="Lipzen A."/>
            <person name="Lundell T."/>
            <person name="Morin E."/>
            <person name="Murat C."/>
            <person name="Riley R."/>
            <person name="Ohm R."/>
            <person name="Sun H."/>
            <person name="Tunlid A."/>
            <person name="Henrissat B."/>
            <person name="Grigoriev I.V."/>
            <person name="Hibbett D.S."/>
            <person name="Martin F."/>
        </authorList>
    </citation>
    <scope>NUCLEOTIDE SEQUENCE [LARGE SCALE GENOMIC DNA]</scope>
    <source>
        <strain evidence="2">MAFF 305830</strain>
    </source>
</reference>
<accession>A0A0C3BAP5</accession>
<gene>
    <name evidence="1" type="ORF">M408DRAFT_22975</name>
</gene>
<dbReference type="EMBL" id="KN824289">
    <property type="protein sequence ID" value="KIM29164.1"/>
    <property type="molecule type" value="Genomic_DNA"/>
</dbReference>
<reference evidence="1 2" key="1">
    <citation type="submission" date="2014-04" db="EMBL/GenBank/DDBJ databases">
        <authorList>
            <consortium name="DOE Joint Genome Institute"/>
            <person name="Kuo A."/>
            <person name="Zuccaro A."/>
            <person name="Kohler A."/>
            <person name="Nagy L.G."/>
            <person name="Floudas D."/>
            <person name="Copeland A."/>
            <person name="Barry K.W."/>
            <person name="Cichocki N."/>
            <person name="Veneault-Fourrey C."/>
            <person name="LaButti K."/>
            <person name="Lindquist E.A."/>
            <person name="Lipzen A."/>
            <person name="Lundell T."/>
            <person name="Morin E."/>
            <person name="Murat C."/>
            <person name="Sun H."/>
            <person name="Tunlid A."/>
            <person name="Henrissat B."/>
            <person name="Grigoriev I.V."/>
            <person name="Hibbett D.S."/>
            <person name="Martin F."/>
            <person name="Nordberg H.P."/>
            <person name="Cantor M.N."/>
            <person name="Hua S.X."/>
        </authorList>
    </citation>
    <scope>NUCLEOTIDE SEQUENCE [LARGE SCALE GENOMIC DNA]</scope>
    <source>
        <strain evidence="1 2">MAFF 305830</strain>
    </source>
</reference>
<organism evidence="1 2">
    <name type="scientific">Serendipita vermifera MAFF 305830</name>
    <dbReference type="NCBI Taxonomy" id="933852"/>
    <lineage>
        <taxon>Eukaryota</taxon>
        <taxon>Fungi</taxon>
        <taxon>Dikarya</taxon>
        <taxon>Basidiomycota</taxon>
        <taxon>Agaricomycotina</taxon>
        <taxon>Agaricomycetes</taxon>
        <taxon>Sebacinales</taxon>
        <taxon>Serendipitaceae</taxon>
        <taxon>Serendipita</taxon>
    </lineage>
</organism>
<name>A0A0C3BAP5_SERVB</name>
<dbReference type="HOGENOM" id="CLU_102658_0_0_1"/>
<proteinExistence type="predicted"/>